<keyword evidence="3" id="KW-0238">DNA-binding</keyword>
<protein>
    <submittedName>
        <fullName evidence="6">Type I restriction enzyme S subunit</fullName>
    </submittedName>
</protein>
<comment type="similarity">
    <text evidence="1">Belongs to the type-I restriction system S methylase family.</text>
</comment>
<dbReference type="GO" id="GO:0003677">
    <property type="term" value="F:DNA binding"/>
    <property type="evidence" value="ECO:0007669"/>
    <property type="project" value="UniProtKB-KW"/>
</dbReference>
<dbReference type="CDD" id="cd17253">
    <property type="entry name" value="RMtype1_S_Eco933I-TRD2-CR2_like"/>
    <property type="match status" value="1"/>
</dbReference>
<dbReference type="GO" id="GO:0009307">
    <property type="term" value="P:DNA restriction-modification system"/>
    <property type="evidence" value="ECO:0007669"/>
    <property type="project" value="UniProtKB-KW"/>
</dbReference>
<evidence type="ECO:0000256" key="4">
    <source>
        <dbReference type="SAM" id="Coils"/>
    </source>
</evidence>
<sequence>MKASRSALLGDICEFRYGRSLPANQRLPGNVTVFGSNGPVGRHSESLLQGPAIVVGRKGSLGEIHFSERALWPIDTTYYIDETATECDLRWLYYLLKHLPLTSLNKSAAIPGLNREDAYRLSVLVPPLDEQRRIAAILDKADALRRQRKRAIEQIDRITQSTFFELFGHTSDEVLQWGNPVALADLADIGSGITKGRKLNGQKTREVPYMAVVNVQDRRLDLSTIKMIEASEEEISRYRLADGDLLLTEGGDPDKLGRGTLWAGELPEAIHQNHIFRVRVRSDSLLPLFLNWLVSSPYGKRYFLNVAKQTTGIASINKTQLSQFPTIVPPIEVQQRFVDVANAVAAETKHLLSSSNSIDFLFSSLQHRAFSGQL</sequence>
<dbReference type="PANTHER" id="PTHR30408">
    <property type="entry name" value="TYPE-1 RESTRICTION ENZYME ECOKI SPECIFICITY PROTEIN"/>
    <property type="match status" value="1"/>
</dbReference>
<evidence type="ECO:0000256" key="3">
    <source>
        <dbReference type="ARBA" id="ARBA00023125"/>
    </source>
</evidence>
<feature type="domain" description="Type I restriction modification DNA specificity" evidence="5">
    <location>
        <begin position="181"/>
        <end position="340"/>
    </location>
</feature>
<gene>
    <name evidence="6" type="ORF">BJ122_1263</name>
</gene>
<dbReference type="PANTHER" id="PTHR30408:SF12">
    <property type="entry name" value="TYPE I RESTRICTION ENZYME MJAVIII SPECIFICITY SUBUNIT"/>
    <property type="match status" value="1"/>
</dbReference>
<dbReference type="Gene3D" id="3.90.220.20">
    <property type="entry name" value="DNA methylase specificity domains"/>
    <property type="match status" value="2"/>
</dbReference>
<evidence type="ECO:0000256" key="2">
    <source>
        <dbReference type="ARBA" id="ARBA00022747"/>
    </source>
</evidence>
<name>A0A318TH63_9BRAD</name>
<accession>A0A318TH63</accession>
<feature type="domain" description="Type I restriction modification DNA specificity" evidence="5">
    <location>
        <begin position="9"/>
        <end position="154"/>
    </location>
</feature>
<reference evidence="6 7" key="1">
    <citation type="submission" date="2018-06" db="EMBL/GenBank/DDBJ databases">
        <title>Genomic Encyclopedia of Archaeal and Bacterial Type Strains, Phase II (KMG-II): from individual species to whole genera.</title>
        <authorList>
            <person name="Goeker M."/>
        </authorList>
    </citation>
    <scope>NUCLEOTIDE SEQUENCE [LARGE SCALE GENOMIC DNA]</scope>
    <source>
        <strain evidence="6 7">JCM 11668</strain>
    </source>
</reference>
<dbReference type="InterPro" id="IPR052021">
    <property type="entry name" value="Type-I_RS_S_subunit"/>
</dbReference>
<dbReference type="Proteomes" id="UP000248148">
    <property type="component" value="Unassembled WGS sequence"/>
</dbReference>
<dbReference type="AlphaFoldDB" id="A0A318TH63"/>
<evidence type="ECO:0000259" key="5">
    <source>
        <dbReference type="Pfam" id="PF01420"/>
    </source>
</evidence>
<dbReference type="Pfam" id="PF01420">
    <property type="entry name" value="Methylase_S"/>
    <property type="match status" value="2"/>
</dbReference>
<dbReference type="SUPFAM" id="SSF116734">
    <property type="entry name" value="DNA methylase specificity domain"/>
    <property type="match status" value="2"/>
</dbReference>
<dbReference type="InterPro" id="IPR000055">
    <property type="entry name" value="Restrct_endonuc_typeI_TRD"/>
</dbReference>
<evidence type="ECO:0000313" key="7">
    <source>
        <dbReference type="Proteomes" id="UP000248148"/>
    </source>
</evidence>
<dbReference type="RefSeq" id="WP_146227211.1">
    <property type="nucleotide sequence ID" value="NZ_QJTI01000026.1"/>
</dbReference>
<dbReference type="EMBL" id="QJTI01000026">
    <property type="protein sequence ID" value="PYF01125.1"/>
    <property type="molecule type" value="Genomic_DNA"/>
</dbReference>
<evidence type="ECO:0000313" key="6">
    <source>
        <dbReference type="EMBL" id="PYF01125.1"/>
    </source>
</evidence>
<keyword evidence="2" id="KW-0680">Restriction system</keyword>
<keyword evidence="7" id="KW-1185">Reference proteome</keyword>
<evidence type="ECO:0000256" key="1">
    <source>
        <dbReference type="ARBA" id="ARBA00010923"/>
    </source>
</evidence>
<proteinExistence type="inferred from homology"/>
<dbReference type="CDD" id="cd17267">
    <property type="entry name" value="RMtype1_S_EcoAO83I-TRD1-CR1_like"/>
    <property type="match status" value="1"/>
</dbReference>
<feature type="coiled-coil region" evidence="4">
    <location>
        <begin position="134"/>
        <end position="161"/>
    </location>
</feature>
<organism evidence="6 7">
    <name type="scientific">Rhodopseudomonas faecalis</name>
    <dbReference type="NCBI Taxonomy" id="99655"/>
    <lineage>
        <taxon>Bacteria</taxon>
        <taxon>Pseudomonadati</taxon>
        <taxon>Pseudomonadota</taxon>
        <taxon>Alphaproteobacteria</taxon>
        <taxon>Hyphomicrobiales</taxon>
        <taxon>Nitrobacteraceae</taxon>
        <taxon>Rhodopseudomonas</taxon>
    </lineage>
</organism>
<comment type="caution">
    <text evidence="6">The sequence shown here is derived from an EMBL/GenBank/DDBJ whole genome shotgun (WGS) entry which is preliminary data.</text>
</comment>
<keyword evidence="4" id="KW-0175">Coiled coil</keyword>
<dbReference type="OrthoDB" id="164285at2"/>
<dbReference type="InterPro" id="IPR044946">
    <property type="entry name" value="Restrct_endonuc_typeI_TRD_sf"/>
</dbReference>